<dbReference type="AlphaFoldDB" id="M2UKF5"/>
<feature type="compositionally biased region" description="Basic and acidic residues" evidence="1">
    <location>
        <begin position="393"/>
        <end position="414"/>
    </location>
</feature>
<keyword evidence="4" id="KW-1185">Reference proteome</keyword>
<dbReference type="PANTHER" id="PTHR39611">
    <property type="entry name" value="HYDROXYPROLINE-RICH GLYCOPROTEIN DZ-HRGP-RELATED"/>
    <property type="match status" value="1"/>
</dbReference>
<reference evidence="4" key="2">
    <citation type="journal article" date="2013" name="PLoS Genet.">
        <title>Comparative genome structure, secondary metabolite, and effector coding capacity across Cochliobolus pathogens.</title>
        <authorList>
            <person name="Condon B.J."/>
            <person name="Leng Y."/>
            <person name="Wu D."/>
            <person name="Bushley K.E."/>
            <person name="Ohm R.A."/>
            <person name="Otillar R."/>
            <person name="Martin J."/>
            <person name="Schackwitz W."/>
            <person name="Grimwood J."/>
            <person name="MohdZainudin N."/>
            <person name="Xue C."/>
            <person name="Wang R."/>
            <person name="Manning V.A."/>
            <person name="Dhillon B."/>
            <person name="Tu Z.J."/>
            <person name="Steffenson B.J."/>
            <person name="Salamov A."/>
            <person name="Sun H."/>
            <person name="Lowry S."/>
            <person name="LaButti K."/>
            <person name="Han J."/>
            <person name="Copeland A."/>
            <person name="Lindquist E."/>
            <person name="Barry K."/>
            <person name="Schmutz J."/>
            <person name="Baker S.E."/>
            <person name="Ciuffetti L.M."/>
            <person name="Grigoriev I.V."/>
            <person name="Zhong S."/>
            <person name="Turgeon B.G."/>
        </authorList>
    </citation>
    <scope>NUCLEOTIDE SEQUENCE [LARGE SCALE GENOMIC DNA]</scope>
    <source>
        <strain evidence="4">C5 / ATCC 48332 / race O</strain>
    </source>
</reference>
<feature type="compositionally biased region" description="Polar residues" evidence="1">
    <location>
        <begin position="323"/>
        <end position="340"/>
    </location>
</feature>
<accession>M2UKF5</accession>
<proteinExistence type="predicted"/>
<feature type="compositionally biased region" description="Basic and acidic residues" evidence="1">
    <location>
        <begin position="427"/>
        <end position="491"/>
    </location>
</feature>
<dbReference type="OMA" id="EVDRWHK"/>
<dbReference type="InterPro" id="IPR055936">
    <property type="entry name" value="DUF7514"/>
</dbReference>
<organism evidence="3 4">
    <name type="scientific">Cochliobolus heterostrophus (strain C5 / ATCC 48332 / race O)</name>
    <name type="common">Southern corn leaf blight fungus</name>
    <name type="synonym">Bipolaris maydis</name>
    <dbReference type="NCBI Taxonomy" id="701091"/>
    <lineage>
        <taxon>Eukaryota</taxon>
        <taxon>Fungi</taxon>
        <taxon>Dikarya</taxon>
        <taxon>Ascomycota</taxon>
        <taxon>Pezizomycotina</taxon>
        <taxon>Dothideomycetes</taxon>
        <taxon>Pleosporomycetidae</taxon>
        <taxon>Pleosporales</taxon>
        <taxon>Pleosporineae</taxon>
        <taxon>Pleosporaceae</taxon>
        <taxon>Bipolaris</taxon>
    </lineage>
</organism>
<evidence type="ECO:0000259" key="2">
    <source>
        <dbReference type="Pfam" id="PF24355"/>
    </source>
</evidence>
<dbReference type="Pfam" id="PF24355">
    <property type="entry name" value="DUF7514"/>
    <property type="match status" value="1"/>
</dbReference>
<dbReference type="HOGENOM" id="CLU_458599_0_0_1"/>
<feature type="domain" description="DUF7514" evidence="2">
    <location>
        <begin position="30"/>
        <end position="190"/>
    </location>
</feature>
<evidence type="ECO:0000256" key="1">
    <source>
        <dbReference type="SAM" id="MobiDB-lite"/>
    </source>
</evidence>
<feature type="region of interest" description="Disordered" evidence="1">
    <location>
        <begin position="321"/>
        <end position="340"/>
    </location>
</feature>
<feature type="compositionally biased region" description="Basic and acidic residues" evidence="1">
    <location>
        <begin position="351"/>
        <end position="361"/>
    </location>
</feature>
<dbReference type="eggNOG" id="ENOG502SPQ3">
    <property type="taxonomic scope" value="Eukaryota"/>
</dbReference>
<evidence type="ECO:0000313" key="4">
    <source>
        <dbReference type="Proteomes" id="UP000016936"/>
    </source>
</evidence>
<dbReference type="EMBL" id="KB445580">
    <property type="protein sequence ID" value="EMD88412.1"/>
    <property type="molecule type" value="Genomic_DNA"/>
</dbReference>
<dbReference type="PANTHER" id="PTHR39611:SF2">
    <property type="entry name" value="HYDROXYPROLINE-RICH GLYCOPROTEIN DZ-HRGP"/>
    <property type="match status" value="1"/>
</dbReference>
<feature type="region of interest" description="Disordered" evidence="1">
    <location>
        <begin position="197"/>
        <end position="225"/>
    </location>
</feature>
<evidence type="ECO:0000313" key="3">
    <source>
        <dbReference type="EMBL" id="EMD88412.1"/>
    </source>
</evidence>
<name>M2UKF5_COCH5</name>
<gene>
    <name evidence="3" type="ORF">COCHEDRAFT_1181383</name>
</gene>
<reference evidence="3 4" key="1">
    <citation type="journal article" date="2012" name="PLoS Pathog.">
        <title>Diverse lifestyles and strategies of plant pathogenesis encoded in the genomes of eighteen Dothideomycetes fungi.</title>
        <authorList>
            <person name="Ohm R.A."/>
            <person name="Feau N."/>
            <person name="Henrissat B."/>
            <person name="Schoch C.L."/>
            <person name="Horwitz B.A."/>
            <person name="Barry K.W."/>
            <person name="Condon B.J."/>
            <person name="Copeland A.C."/>
            <person name="Dhillon B."/>
            <person name="Glaser F."/>
            <person name="Hesse C.N."/>
            <person name="Kosti I."/>
            <person name="LaButti K."/>
            <person name="Lindquist E.A."/>
            <person name="Lucas S."/>
            <person name="Salamov A.A."/>
            <person name="Bradshaw R.E."/>
            <person name="Ciuffetti L."/>
            <person name="Hamelin R.C."/>
            <person name="Kema G.H.J."/>
            <person name="Lawrence C."/>
            <person name="Scott J.A."/>
            <person name="Spatafora J.W."/>
            <person name="Turgeon B.G."/>
            <person name="de Wit P.J.G.M."/>
            <person name="Zhong S."/>
            <person name="Goodwin S.B."/>
            <person name="Grigoriev I.V."/>
        </authorList>
    </citation>
    <scope>NUCLEOTIDE SEQUENCE [LARGE SCALE GENOMIC DNA]</scope>
    <source>
        <strain evidence="4">C5 / ATCC 48332 / race O</strain>
    </source>
</reference>
<dbReference type="Proteomes" id="UP000016936">
    <property type="component" value="Unassembled WGS sequence"/>
</dbReference>
<protein>
    <recommendedName>
        <fullName evidence="2">DUF7514 domain-containing protein</fullName>
    </recommendedName>
</protein>
<dbReference type="OrthoDB" id="5420895at2759"/>
<feature type="region of interest" description="Disordered" evidence="1">
    <location>
        <begin position="346"/>
        <end position="495"/>
    </location>
</feature>
<sequence>MATEPAQQEEHAANTANATAAHREAYDYWGYLFQEDKCGTRKLDGLLRGIAEVISNKFEPSDSPDLTPSQIAAWYRSVGGDYDVLFTDTPPSSIAFIYRSLGAYHSLQPAADDDGYSSPTIPALKKQGFVTWQTIQLLLGPEEHVPFLQRAVELDDIPDPETGNPFPKILPKECFPDKPDDAMEAWYHNVAARLKKEAEEEANEGSTDEARLRSSTEYEPSSADEKHGAFRYFEDPLYRNERPRPTFMRHVMKQSARPVDDRDRAVTSRVRHMLNPLNPFASRKKTMPGRSHDAPAAQPGYFPAYHEARRYSNQHETVRVEGRSSTATSPQPVYRPTTSPLFATQVAHAQQEARKYYERRPAMPPRTSYRPVPAPHSGVRWGSPTLHPVPPSREGESAYVREREHQYREREGHDGGSSSGRSHRRHSTDVEYPRERDRDSDRRRSHDRAKDEWDDRDYVRSSRNGSRDRDRDRDRDRERDRERDRGRDPRMHSVRGQIVRLLKEF</sequence>